<feature type="disulfide bond" evidence="17">
    <location>
        <begin position="525"/>
        <end position="540"/>
    </location>
</feature>
<evidence type="ECO:0000256" key="7">
    <source>
        <dbReference type="ARBA" id="ARBA00022737"/>
    </source>
</evidence>
<dbReference type="PROSITE" id="PS50068">
    <property type="entry name" value="LDLRA_2"/>
    <property type="match status" value="38"/>
</dbReference>
<feature type="disulfide bond" evidence="17">
    <location>
        <begin position="1089"/>
        <end position="1104"/>
    </location>
</feature>
<dbReference type="InterPro" id="IPR007110">
    <property type="entry name" value="Ig-like_dom"/>
</dbReference>
<feature type="domain" description="Laminin IV type A" evidence="26">
    <location>
        <begin position="2671"/>
        <end position="2848"/>
    </location>
</feature>
<feature type="disulfide bond" evidence="17">
    <location>
        <begin position="47"/>
        <end position="65"/>
    </location>
</feature>
<feature type="disulfide bond" evidence="17">
    <location>
        <begin position="994"/>
        <end position="1012"/>
    </location>
</feature>
<feature type="disulfide bond" evidence="17">
    <location>
        <begin position="210"/>
        <end position="225"/>
    </location>
</feature>
<evidence type="ECO:0000256" key="17">
    <source>
        <dbReference type="PROSITE-ProRule" id="PRU00124"/>
    </source>
</evidence>
<feature type="domain" description="Ig-like" evidence="25">
    <location>
        <begin position="3393"/>
        <end position="3481"/>
    </location>
</feature>
<feature type="domain" description="EGF-like" evidence="23">
    <location>
        <begin position="4401"/>
        <end position="4439"/>
    </location>
</feature>
<feature type="disulfide bond" evidence="17">
    <location>
        <begin position="172"/>
        <end position="187"/>
    </location>
</feature>
<feature type="disulfide bond" evidence="17">
    <location>
        <begin position="1690"/>
        <end position="1708"/>
    </location>
</feature>
<feature type="disulfide bond" evidence="17">
    <location>
        <begin position="117"/>
        <end position="129"/>
    </location>
</feature>
<dbReference type="PROSITE" id="PS50027">
    <property type="entry name" value="EGF_LAM_2"/>
    <property type="match status" value="2"/>
</dbReference>
<feature type="disulfide bond" evidence="17">
    <location>
        <begin position="591"/>
        <end position="609"/>
    </location>
</feature>
<evidence type="ECO:0000256" key="12">
    <source>
        <dbReference type="ARBA" id="ARBA00023170"/>
    </source>
</evidence>
<dbReference type="InterPro" id="IPR013320">
    <property type="entry name" value="ConA-like_dom_sf"/>
</dbReference>
<keyword evidence="7" id="KW-0677">Repeat</keyword>
<feature type="disulfide bond" evidence="17">
    <location>
        <begin position="1176"/>
        <end position="1194"/>
    </location>
</feature>
<feature type="disulfide bond" evidence="17">
    <location>
        <begin position="1006"/>
        <end position="1021"/>
    </location>
</feature>
<dbReference type="GO" id="GO:0043235">
    <property type="term" value="C:receptor complex"/>
    <property type="evidence" value="ECO:0007669"/>
    <property type="project" value="TreeGrafter"/>
</dbReference>
<feature type="disulfide bond" evidence="17">
    <location>
        <begin position="1291"/>
        <end position="1303"/>
    </location>
</feature>
<dbReference type="Pfam" id="PF00057">
    <property type="entry name" value="Ldl_recept_a"/>
    <property type="match status" value="36"/>
</dbReference>
<keyword evidence="6 21" id="KW-0732">Signal</keyword>
<dbReference type="InterPro" id="IPR002049">
    <property type="entry name" value="LE_dom"/>
</dbReference>
<feature type="disulfide bond" evidence="17">
    <location>
        <begin position="316"/>
        <end position="334"/>
    </location>
</feature>
<dbReference type="Gene3D" id="2.60.120.200">
    <property type="match status" value="3"/>
</dbReference>
<dbReference type="SMART" id="SM00282">
    <property type="entry name" value="LamG"/>
    <property type="match status" value="3"/>
</dbReference>
<feature type="disulfide bond" evidence="17">
    <location>
        <begin position="987"/>
        <end position="999"/>
    </location>
</feature>
<dbReference type="PANTHER" id="PTHR22722">
    <property type="entry name" value="LOW-DENSITY LIPOPROTEIN RECEPTOR-RELATED PROTEIN 2-RELATED"/>
    <property type="match status" value="1"/>
</dbReference>
<dbReference type="SMART" id="SM00181">
    <property type="entry name" value="EGF"/>
    <property type="match status" value="11"/>
</dbReference>
<dbReference type="SUPFAM" id="SSF49899">
    <property type="entry name" value="Concanavalin A-like lectins/glucanases"/>
    <property type="match status" value="3"/>
</dbReference>
<dbReference type="InterPro" id="IPR013151">
    <property type="entry name" value="Immunoglobulin_dom"/>
</dbReference>
<feature type="disulfide bond" evidence="17">
    <location>
        <begin position="762"/>
        <end position="774"/>
    </location>
</feature>
<feature type="disulfide bond" evidence="17">
    <location>
        <begin position="1188"/>
        <end position="1203"/>
    </location>
</feature>
<dbReference type="Gene3D" id="2.60.40.10">
    <property type="entry name" value="Immunoglobulins"/>
    <property type="match status" value="13"/>
</dbReference>
<dbReference type="FunFam" id="2.10.25.10:FF:000294">
    <property type="entry name" value="Delta-like protein"/>
    <property type="match status" value="1"/>
</dbReference>
<dbReference type="KEGG" id="hazt:108674300"/>
<feature type="disulfide bond" evidence="17">
    <location>
        <begin position="662"/>
        <end position="677"/>
    </location>
</feature>
<feature type="disulfide bond" evidence="17">
    <location>
        <begin position="470"/>
        <end position="488"/>
    </location>
</feature>
<feature type="disulfide bond" evidence="17">
    <location>
        <begin position="153"/>
        <end position="165"/>
    </location>
</feature>
<proteinExistence type="predicted"/>
<feature type="domain" description="Ig-like" evidence="25">
    <location>
        <begin position="1579"/>
        <end position="1667"/>
    </location>
</feature>
<reference evidence="28" key="1">
    <citation type="submission" date="2025-08" db="UniProtKB">
        <authorList>
            <consortium name="RefSeq"/>
        </authorList>
    </citation>
    <scope>IDENTIFICATION</scope>
    <source>
        <tissue evidence="28">Whole organism</tissue>
    </source>
</reference>
<feature type="disulfide bond" evidence="17">
    <location>
        <begin position="922"/>
        <end position="940"/>
    </location>
</feature>
<dbReference type="PROSITE" id="PS50025">
    <property type="entry name" value="LAM_G_DOMAIN"/>
    <property type="match status" value="3"/>
</dbReference>
<feature type="disulfide bond" evidence="17">
    <location>
        <begin position="1027"/>
        <end position="1039"/>
    </location>
</feature>
<feature type="domain" description="Ig-like" evidence="25">
    <location>
        <begin position="3489"/>
        <end position="3568"/>
    </location>
</feature>
<dbReference type="InterPro" id="IPR003598">
    <property type="entry name" value="Ig_sub2"/>
</dbReference>
<dbReference type="GO" id="GO:0005509">
    <property type="term" value="F:calcium ion binding"/>
    <property type="evidence" value="ECO:0007669"/>
    <property type="project" value="InterPro"/>
</dbReference>
<dbReference type="PROSITE" id="PS01209">
    <property type="entry name" value="LDLRA_1"/>
    <property type="match status" value="12"/>
</dbReference>
<dbReference type="PROSITE" id="PS00022">
    <property type="entry name" value="EGF_1"/>
    <property type="match status" value="6"/>
</dbReference>
<feature type="disulfide bond" evidence="17">
    <location>
        <begin position="463"/>
        <end position="475"/>
    </location>
</feature>
<feature type="disulfide bond" evidence="17">
    <location>
        <begin position="1169"/>
        <end position="1181"/>
    </location>
</feature>
<feature type="disulfide bond" evidence="17">
    <location>
        <begin position="721"/>
        <end position="733"/>
    </location>
</feature>
<evidence type="ECO:0000256" key="4">
    <source>
        <dbReference type="ARBA" id="ARBA00022530"/>
    </source>
</evidence>
<feature type="domain" description="Ig-like" evidence="25">
    <location>
        <begin position="1803"/>
        <end position="1892"/>
    </location>
</feature>
<feature type="disulfide bond" evidence="17">
    <location>
        <begin position="1702"/>
        <end position="1717"/>
    </location>
</feature>
<feature type="disulfide bond" evidence="17">
    <location>
        <begin position="230"/>
        <end position="242"/>
    </location>
</feature>
<feature type="disulfide bond" evidence="17">
    <location>
        <begin position="482"/>
        <end position="497"/>
    </location>
</feature>
<evidence type="ECO:0000256" key="18">
    <source>
        <dbReference type="PROSITE-ProRule" id="PRU00460"/>
    </source>
</evidence>
<dbReference type="InterPro" id="IPR051221">
    <property type="entry name" value="LDLR-related"/>
</dbReference>
<evidence type="ECO:0000256" key="9">
    <source>
        <dbReference type="ARBA" id="ARBA00022989"/>
    </source>
</evidence>
<feature type="disulfide bond" evidence="15">
    <location>
        <begin position="4429"/>
        <end position="4438"/>
    </location>
</feature>
<feature type="disulfide bond" evidence="17">
    <location>
        <begin position="328"/>
        <end position="343"/>
    </location>
</feature>
<feature type="disulfide bond" evidence="17">
    <location>
        <begin position="1498"/>
        <end position="1516"/>
    </location>
</feature>
<feature type="disulfide bond" evidence="17">
    <location>
        <begin position="1722"/>
        <end position="1734"/>
    </location>
</feature>
<dbReference type="OMA" id="PGHDQSY"/>
<name>A0A979FYC0_HYAAZ</name>
<dbReference type="PROSITE" id="PS50026">
    <property type="entry name" value="EGF_3"/>
    <property type="match status" value="3"/>
</dbReference>
<feature type="domain" description="Laminin IV type A" evidence="26">
    <location>
        <begin position="1940"/>
        <end position="2144"/>
    </location>
</feature>
<feature type="domain" description="Ig-like" evidence="25">
    <location>
        <begin position="3792"/>
        <end position="3861"/>
    </location>
</feature>
<dbReference type="Pfam" id="PF02210">
    <property type="entry name" value="Laminin_G_2"/>
    <property type="match status" value="1"/>
</dbReference>
<dbReference type="Pfam" id="PF00054">
    <property type="entry name" value="Laminin_G_1"/>
    <property type="match status" value="2"/>
</dbReference>
<feature type="compositionally biased region" description="Pro residues" evidence="19">
    <location>
        <begin position="1384"/>
        <end position="1404"/>
    </location>
</feature>
<dbReference type="RefSeq" id="XP_047741746.1">
    <property type="nucleotide sequence ID" value="XM_047885790.1"/>
</dbReference>
<feature type="chain" id="PRO_5037447311" evidence="21">
    <location>
        <begin position="21"/>
        <end position="4968"/>
    </location>
</feature>
<feature type="disulfide bond" evidence="17">
    <location>
        <begin position="1298"/>
        <end position="1316"/>
    </location>
</feature>
<feature type="disulfide bond" evidence="17">
    <location>
        <begin position="1683"/>
        <end position="1695"/>
    </location>
</feature>
<dbReference type="FunFam" id="4.10.400.10:FF:000044">
    <property type="entry name" value="Basement membrane-specific heparan sulfate proteoglycan core protein"/>
    <property type="match status" value="1"/>
</dbReference>
<keyword evidence="15" id="KW-0245">EGF-like domain</keyword>
<feature type="disulfide bond" evidence="17">
    <location>
        <begin position="309"/>
        <end position="321"/>
    </location>
</feature>
<dbReference type="SUPFAM" id="SSF57196">
    <property type="entry name" value="EGF/Laminin"/>
    <property type="match status" value="4"/>
</dbReference>
<feature type="domain" description="Ig-like" evidence="25">
    <location>
        <begin position="3972"/>
        <end position="4054"/>
    </location>
</feature>
<feature type="disulfide bond" evidence="17">
    <location>
        <begin position="1729"/>
        <end position="1747"/>
    </location>
</feature>
<feature type="domain" description="Ig-like" evidence="25">
    <location>
        <begin position="3669"/>
        <end position="3760"/>
    </location>
</feature>
<evidence type="ECO:0000313" key="28">
    <source>
        <dbReference type="RefSeq" id="XP_047741746.1"/>
    </source>
</evidence>
<keyword evidence="13" id="KW-0325">Glycoprotein</keyword>
<dbReference type="Pfam" id="PF07679">
    <property type="entry name" value="I-set"/>
    <property type="match status" value="2"/>
</dbReference>
<keyword evidence="27" id="KW-1185">Reference proteome</keyword>
<dbReference type="SMART" id="SM00179">
    <property type="entry name" value="EGF_CA"/>
    <property type="match status" value="4"/>
</dbReference>
<feature type="disulfide bond" evidence="17">
    <location>
        <begin position="886"/>
        <end position="904"/>
    </location>
</feature>
<feature type="disulfide bond" evidence="17">
    <location>
        <begin position="1137"/>
        <end position="1155"/>
    </location>
</feature>
<feature type="domain" description="Laminin G" evidence="22">
    <location>
        <begin position="4213"/>
        <end position="4405"/>
    </location>
</feature>
<feature type="disulfide bond" evidence="17">
    <location>
        <begin position="40"/>
        <end position="52"/>
    </location>
</feature>
<feature type="domain" description="Laminin EGF-like" evidence="24">
    <location>
        <begin position="2596"/>
        <end position="2645"/>
    </location>
</feature>
<dbReference type="PROSITE" id="PS00010">
    <property type="entry name" value="ASX_HYDROXYL"/>
    <property type="match status" value="1"/>
</dbReference>
<evidence type="ECO:0000256" key="14">
    <source>
        <dbReference type="ARBA" id="ARBA00023292"/>
    </source>
</evidence>
<keyword evidence="10 20" id="KW-0472">Membrane</keyword>
<feature type="disulfide bond" evidence="17">
    <location>
        <begin position="237"/>
        <end position="255"/>
    </location>
</feature>
<evidence type="ECO:0000256" key="21">
    <source>
        <dbReference type="SAM" id="SignalP"/>
    </source>
</evidence>
<evidence type="ECO:0000256" key="2">
    <source>
        <dbReference type="ARBA" id="ARBA00004302"/>
    </source>
</evidence>
<dbReference type="Pfam" id="PF00047">
    <property type="entry name" value="ig"/>
    <property type="match status" value="1"/>
</dbReference>
<feature type="disulfide bond" evidence="17">
    <location>
        <begin position="347"/>
        <end position="359"/>
    </location>
</feature>
<feature type="disulfide bond" evidence="17">
    <location>
        <begin position="83"/>
        <end position="101"/>
    </location>
</feature>
<feature type="disulfide bond" evidence="17">
    <location>
        <begin position="354"/>
        <end position="372"/>
    </location>
</feature>
<feature type="disulfide bond" evidence="15">
    <location>
        <begin position="4466"/>
        <end position="4475"/>
    </location>
</feature>
<feature type="disulfide bond" evidence="17">
    <location>
        <begin position="444"/>
        <end position="459"/>
    </location>
</feature>
<feature type="disulfide bond" evidence="17">
    <location>
        <begin position="124"/>
        <end position="142"/>
    </location>
</feature>
<feature type="disulfide bond" evidence="18">
    <location>
        <begin position="2562"/>
        <end position="2571"/>
    </location>
</feature>
<dbReference type="InterPro" id="IPR013783">
    <property type="entry name" value="Ig-like_fold"/>
</dbReference>
<feature type="disulfide bond" evidence="17">
    <location>
        <begin position="406"/>
        <end position="421"/>
    </location>
</feature>
<dbReference type="InterPro" id="IPR023415">
    <property type="entry name" value="LDLR_class-A_CS"/>
</dbReference>
<keyword evidence="4" id="KW-0272">Extracellular matrix</keyword>
<dbReference type="SMART" id="SM00180">
    <property type="entry name" value="EGF_Lam"/>
    <property type="match status" value="5"/>
</dbReference>
<evidence type="ECO:0000259" key="22">
    <source>
        <dbReference type="PROSITE" id="PS50025"/>
    </source>
</evidence>
<feature type="disulfide bond" evidence="16">
    <location>
        <begin position="4860"/>
        <end position="4887"/>
    </location>
</feature>
<feature type="domain" description="Ig-like" evidence="25">
    <location>
        <begin position="3578"/>
        <end position="3664"/>
    </location>
</feature>
<evidence type="ECO:0000259" key="23">
    <source>
        <dbReference type="PROSITE" id="PS50026"/>
    </source>
</evidence>
<feature type="disulfide bond" evidence="17">
    <location>
        <begin position="959"/>
        <end position="977"/>
    </location>
</feature>
<dbReference type="InterPro" id="IPR056863">
    <property type="entry name" value="LMN_ATRN_NET-like_EGF"/>
</dbReference>
<feature type="domain" description="EGF-like" evidence="23">
    <location>
        <begin position="4665"/>
        <end position="4703"/>
    </location>
</feature>
<dbReference type="Pfam" id="PF00052">
    <property type="entry name" value="Laminin_B"/>
    <property type="match status" value="3"/>
</dbReference>
<evidence type="ECO:0000256" key="15">
    <source>
        <dbReference type="PROSITE-ProRule" id="PRU00076"/>
    </source>
</evidence>
<keyword evidence="14 18" id="KW-0424">Laminin EGF-like domain</keyword>
<dbReference type="PANTHER" id="PTHR22722:SF14">
    <property type="entry name" value="MEGALIN, ISOFORM A"/>
    <property type="match status" value="1"/>
</dbReference>
<feature type="disulfide bond" evidence="17">
    <location>
        <begin position="838"/>
        <end position="850"/>
    </location>
</feature>
<dbReference type="CTD" id="45320"/>
<evidence type="ECO:0000256" key="10">
    <source>
        <dbReference type="ARBA" id="ARBA00023136"/>
    </source>
</evidence>
<feature type="disulfide bond" evidence="17">
    <location>
        <begin position="857"/>
        <end position="872"/>
    </location>
</feature>
<feature type="region of interest" description="Disordered" evidence="19">
    <location>
        <begin position="1382"/>
        <end position="1445"/>
    </location>
</feature>
<keyword evidence="9 20" id="KW-1133">Transmembrane helix</keyword>
<evidence type="ECO:0000259" key="25">
    <source>
        <dbReference type="PROSITE" id="PS50835"/>
    </source>
</evidence>
<dbReference type="PROSITE" id="PS50835">
    <property type="entry name" value="IG_LIKE"/>
    <property type="match status" value="13"/>
</dbReference>
<keyword evidence="11 15" id="KW-1015">Disulfide bond</keyword>
<feature type="region of interest" description="Disordered" evidence="19">
    <location>
        <begin position="3762"/>
        <end position="3799"/>
    </location>
</feature>
<feature type="disulfide bond" evidence="17">
    <location>
        <begin position="845"/>
        <end position="863"/>
    </location>
</feature>
<feature type="domain" description="Laminin G" evidence="22">
    <location>
        <begin position="4481"/>
        <end position="4659"/>
    </location>
</feature>
<dbReference type="SMART" id="SM00406">
    <property type="entry name" value="IGv"/>
    <property type="match status" value="4"/>
</dbReference>
<feature type="disulfide bond" evidence="17">
    <location>
        <begin position="915"/>
        <end position="927"/>
    </location>
</feature>
<dbReference type="InterPro" id="IPR001881">
    <property type="entry name" value="EGF-like_Ca-bd_dom"/>
</dbReference>
<feature type="disulfide bond" evidence="17">
    <location>
        <begin position="1310"/>
        <end position="1325"/>
    </location>
</feature>
<feature type="disulfide bond" evidence="17">
    <location>
        <begin position="136"/>
        <end position="151"/>
    </location>
</feature>
<feature type="domain" description="Ig-like" evidence="25">
    <location>
        <begin position="3187"/>
        <end position="3286"/>
    </location>
</feature>
<feature type="compositionally biased region" description="Pro residues" evidence="19">
    <location>
        <begin position="1412"/>
        <end position="1438"/>
    </location>
</feature>
<dbReference type="InterPro" id="IPR013106">
    <property type="entry name" value="Ig_V-set"/>
</dbReference>
<feature type="disulfide bond" evidence="17">
    <location>
        <begin position="95"/>
        <end position="110"/>
    </location>
</feature>
<sequence length="4968" mass="539586">MPPRGVVCLLLLVGLGTVSPQRSFKSPRNPSNTVIEVAECRMDQFKCNDGSCIENFQRCDTFPDCLGGEDENNCRCQPTNFECISGMCIDGDKHCDGFDDCDDGSDEFTCAGPPDVCPAGEFRCVDGTCIPQPERCDGKYQCPDASDEDDCGCTPQEFRCTEGTCIPIDQRCNQVYNCIDGTDEIGCPTLCSQDEFSCDTVRCIPRTSVCNGIPECLDNSDERDCTPEQCSVDEFRCDDIRCVPRASVCNGLPDCFDGSDEAACVSCRPGYWLCAEGTTCVPQSAVCDAVPNCPDESDELSCPPPAPVCAAGEFRCSEGTCIAEHQRCDGYTHCPDASDELTCVYECRQGDWMCGDGSCVPLRVRCDGVRHCADGSDETQCVPVSCSASEWPCSDGRGCIPLSLRCDRVLQCSDGSDEINCPECRPDQWQCVSDQTCVSISQRCNGRRDCSDGSDEANCSPACGPGEFRCKDGNCVPERVRCDGQAYCFDGSDEHDCDDVPPAGCASGQLQCKDNGICYDELLRCDGHVWCRDGSDELDCLARCDDSEWQCTDDGTCIPLYLRCDGSPYCRDGSDEANCQAPSCGSGEFVCADGGCVPDYLRCDGTSHCRDASDEADCSPEGSGAQPPTAPEVGSGVDPFDCSPPDFFLCGTGLCIPIRMKCDGTTNCQDSSDERNCDFTCTSSQFTCEREKKCVPSEAVCNGRPDCVDGSDERDCSTPACASDQFRCSDGQCLDISRRCNNLPECRSGEDERNCPGVPTPCTAFEFRCVSGQCIDVQYRCDGASNCPFDNSDEQGCPCRASEFQCTDGACVPADRVCDRYDDCQDGSDEAACPESKCPANSFTCNNGDCVDISQRCDRLSQCSDNSDEIGCPQVNRNCTAGEFRCDDGECVDLAWKCDSVDDCYDGSDEAYCQCPPGEFQCTDLTCVPEYLRCDSRFDCTDGGDEQGCRSCHEDDFFCLNGDCISRSQRCNGLPNCIDGSDEINCCISGEFTCDNQQCVPESHKCNGVRDCEDGSDENNCAAVSQCNSVEWQCQTGECVYLTQRCNGFNDCPDGSDEIGCPESSQPCPGGSSEFRCLGGECIRRTELCDGYDDCDNGEDEEFCDTIKPVQPPDVPSRGGGETSSSTGFCSPSEFHCANGECLSAVVRCNGFFECLDGSDEINCPLENCTSDQFRCDSGECLANALRCDDSYDCLDASDELLCGASCNEYEFQCNNGECVSQRVVCDSRPDCLDRSDEAYCGPVVPPGPCQASEFQCVRDASCIPADLRCDSRPDCRDNSDEIDCPSYMECSASQFRCDDGQCVSRFVRCDGQPDCFDNSDELNCDASSSTATTSAPPSRPLSSCTPFYQFTCRSGQCISSSSVCDQRNDCPDASDEENCLADPFPPFPSPPTTTSRPYPPFPTAPVVSTPRPYPLSPTPPVATTPRPYPSYPTPPTATTPRPFTRDPIFTYPYTTPSPVPPYPLPPSSTTTEVGPYYPPPVNGTGIGGRPTGDRYYCSSGQSIPGDQRCDGVVDCLDGTDEAGCGVSRCRPEEFTCENRAQCIPGSAVCNGRFDCTDYSDEGPLLCSDSSGGGIDGQESILLKTYPDQQTIKQSREVVFQCRDEGRLRSAVRWSRPNNQNLPRGYTDERGRLTIPNIQLTDAGVYYCEAVGVRPDTPGSRKTVYLEVVPFELATPAPVPTACNLNQATCMNGECIPKSAVCDGDSDCSDASDEMRCNPLGCEPNEFQCDNKRCVLKTWICDSDDDCGDGSDERNCGPSIPGALCNINEYSCQAMDQCIPKSFHCDGEVDCRDMSDEVGCSKPTFIESPPRSYSVQVTETFTLTCRAIGVPVPTVIWRLNWGHVPDKCTMTSDAGYGVLTCPDARPTDQGAYSCEAINIKGSVFVVPDTIVTVIGQESVCSPPQFNALATTTRDCLTCFCFGATTDCYSTDRYVSQLPPPSSDSFQIVGVNQDQTLGNYVIRDNEYPLSNRYVSTDYLGSAALKVPDRTRLGGPSDLLVYFSLPASHRGARLLSYGGYLRYTIRYTGVGAGQSVNGPDVIIRGNGLTLKHILTSPPAPGQDNRVDVRFWPGQWYRTVLQVGTRLLPQVAATRQDIMMVLENMDLLLIRALYVDTLALEATLSDVQLDTAVTSNTAQGRAVYVEECRCPQGYTGLSCESCAPNYRRTSSGEWLGRCVPDVQCRPGEYGDPGNNIPCLPCPCPLTSPPNQFGQSCFLDTDGQVTCNCPTGYVGRRCGVCATGYVGQPTAPGGSCQRAGDCDPAGSKYVLANPNTGACDCKELTTGATCGECQEGSFYLHENNPYGCIRCFCMGTTSSCYSSNLYRSQISASPGRGSQGFALVDQDQTQAITEFPASSDTELVYNSFPNSVNVPYYWRLPPQFLGNKITAYGGDLVYTLRYVPYPGGASSRNTAYDVEIKGNSVILRHYGGRQISSSAAETVRVSLVESEWRRQDDQPANREHLLMALAKIDYILIKATYTTATSEVALESVRMDIAETRNTGGPRAGAVEICSCPVGYKGHSCEECEAGYTRGLSGLYLGVCVPCDCNGHSDECNPETNECINCRDNTAGFYCDECLPGYYKDPYSGRCERRDGRPDCSACDPRGAVSDQCLNGACQCKTNVQGDSCSLCAPGYFGLSLTNPDGCLRCWCSGVTDQCFSSNFQKMQIPMNLIGENHGFVITNRARTDVKRDGFRVNIRDNQITYNEMNLLNNQDTYYWSLPQSFTGNLLPSYGGHLEVTQFYESASTNVIREADVVIRGSNGQELVWMLPEPLLQSQRKNYSVPLQETSFVLNQYPVTRSELLEVLSSVEVILIRATPSADMISTTLSNVVLDTAVSSQTGLGRADLVEQCRCPNEYHGLSCESCMPGFYRDSRTNRCLQCNCNGHEESCVEGPSGRPKCNCIPGYYGDYCEKSGAYPTGFESQDYYQNFYPADQGTYQNSYQNGYDQQTYYEAPLDAYQSDPASYAGNGYEGVLGNGYGDDLPVGSDNGHSSYYSLNEYNSQINSVQNSHSYVGYNAPPTAYVAPPVAHSYYYPYHQPQDTYHQQQQGYVPADGYYNGYYNLPYAYQIGRCISLELRPSIIIYNTVHPYEHHEFVCSYNSSHPLTFRMEVEPAVGGPYAAPLTRPRPDALQRPYPYGEKLRTVITLAPHHQLVRCSLVDINGFEVARAITKIRHNFYDEVISLPEPPPETDTAGSFQRAVIDEPVIQIVAVGSTVTYFCRVGNPQQHGDRLYISWSRDNGELPYGRASDDRNGRLVITQVQTSDSGQYVCTISDGFNLILQTTATLEVEDRRAPERPTIVIEEREESVQVTVGQYFEVRCRADGYPTPRISWTRLDNQPLPAEVVVQNGLLTFQQLTRQAAGTYVCRGINEGGQAQATITIIVEGTLPEPPSRPVDTITVTVTQTEVEVSQGGTVRVDCSGPAQYALAAIRWSRFNGQLPQSATQNNGELVIPNAQPEDSGLYLCSIQTSDGFSGEATTRIQIIRTYNVPTVRIEPDRQTISQGKSAEVRCIVSGSPQPTIVWSKVNDVFGRGVTVDGDVLRIVNAEVSDRGMYVCDARSSGGSARAVTVIEVERREPPSVKMYPDTRQTLQPGNTALFQCHLTGGIPMPEVTWARADGRPMASNIEILPGGIITFTQVTGSEAGSYVCTARNDAGEVRSTATLEIIALPTIRINPGQNPYQVLEGSRVRLECSASGDPAPSVTWYFLRANYPTSLPGRSLSPSSVEYEISSISPEDSGNYRCTATNAAGSTEEYIQVIVTPTLPGTPYPRPPVDRPVPSAPVDRPLPPRPFPPSRPVTESTRINVGSTFEFSCLDRESPSSGVVVTFRRANNKPLPASHHVDNGVLTVYNVQKEDGGEYACVGSSTAGGQILFTVYHEVYIIAPPVIELEPVRQVVRPGDTVSLLCKATGDRPITITWAKEGARMPPSVIINDGEMMFRGITPSDAGRYICEAVNAAGTARAVAEVVVNEDPLVTALRQNIRAVEGTTVDLRCEVSGFDPSRMRWFKDASVLPPNALPRANVLTIRDVDVNNQGRYTCEVVREDGSRGSSDFIELIVDRKPEPVPSVTETSTTKPWFYFGVGCVNSISRSTYVVYNHVFYACRIGSGSIDIRIDADPLNPRVGETVELTCSVTGDPGALVSWSRSGRRLPQGARQYGNRLRIADLRPADSGIYTCEVSAISGSFEENYALVLQNLVASDVVNYAPNARSVETRSAEFGSTVVMKCQPELEPPASFTWMKQDGQLPIQASVREATLEIPGVHADDAGTYLCTARNDVRSVDLPIMLIVTGVIPKFMGNSYLALPTLPDGYLRFEIDISFKPESPNGRMSVDGSASVTGTASGRHVGLELLKPMYLGGVPEGFVLNSQANFTRGFRGCIARLVVKNSIVELLRVAEQKVNIEDCNTCGDSPCNNGGICQESYTETGHKCLCSAGYTGASCDKTGDTCYPGLCGGGRCVNRPGGYDCFCPYGKTGIHCEHDIVITEPAFADGSYIAYQTPSAIKRFSFGLKVKPTEEMKDGLLMYCAQDEQGEGDFTSLALRNKKLEFRFNTGTGTATLVSDELTPGAWVKIHANRTDRMGSLRIDDGEMIHGESPGAHKGLNLRIPLYVGGVDTSKVEVSSEVEVSNGFSGCISQINVNEREMNMADMGNSLVDSANIGQCEGAANPSGACSQQDPCTNGGVCHDDAHDNYHCVCPLGFTGRHCETETPLEESASFSGKSWVEFGRELIKSDRNERSVALEFTTSQPDGVLLWHGQGPRTSGTGLDFFSIALEKGYVELRYKTRDGESLVRSLNRVDDATRHSLRATVVDQLATLQIDNLPVETATLPSNAPVNARGGVYLGGVPDVELMTGGLYSAGFDGCLHGVQLGKTRVNAISESALSGVDVVACSRFRRTTRTQANIPWPFLPNQTSISFLPPSSSVAFASALSSGPLDSSPSSASSVSSSFVFLLYGFFLCFFVGAANAGLCSS</sequence>
<feature type="disulfide bond" evidence="17">
    <location>
        <begin position="160"/>
        <end position="178"/>
    </location>
</feature>
<feature type="disulfide bond" evidence="17">
    <location>
        <begin position="1510"/>
        <end position="1525"/>
    </location>
</feature>
<feature type="domain" description="Laminin EGF-like" evidence="24">
    <location>
        <begin position="2543"/>
        <end position="2589"/>
    </location>
</feature>
<feature type="domain" description="Ig-like" evidence="25">
    <location>
        <begin position="3884"/>
        <end position="3969"/>
    </location>
</feature>
<dbReference type="CDD" id="cd00055">
    <property type="entry name" value="EGF_Lam"/>
    <property type="match status" value="4"/>
</dbReference>
<dbReference type="Pfam" id="PF13927">
    <property type="entry name" value="Ig_3"/>
    <property type="match status" value="10"/>
</dbReference>
<feature type="disulfide bond" evidence="17">
    <location>
        <begin position="879"/>
        <end position="891"/>
    </location>
</feature>
<dbReference type="SMART" id="SM00409">
    <property type="entry name" value="IG"/>
    <property type="match status" value="13"/>
</dbReference>
<gene>
    <name evidence="28" type="primary">LOC108674300</name>
</gene>
<feature type="disulfide bond" evidence="17">
    <location>
        <begin position="701"/>
        <end position="716"/>
    </location>
</feature>
<feature type="disulfide bond" evidence="17">
    <location>
        <begin position="1353"/>
        <end position="1371"/>
    </location>
</feature>
<feature type="disulfide bond" evidence="17">
    <location>
        <begin position="249"/>
        <end position="264"/>
    </location>
</feature>
<evidence type="ECO:0000256" key="1">
    <source>
        <dbReference type="ARBA" id="ARBA00004167"/>
    </source>
</evidence>
<feature type="disulfide bond" evidence="17">
    <location>
        <begin position="650"/>
        <end position="668"/>
    </location>
</feature>
<dbReference type="CDD" id="cd00054">
    <property type="entry name" value="EGF_CA"/>
    <property type="match status" value="2"/>
</dbReference>
<feature type="disulfide bond" evidence="18">
    <location>
        <begin position="2616"/>
        <end position="2625"/>
    </location>
</feature>
<feature type="disulfide bond" evidence="17">
    <location>
        <begin position="898"/>
        <end position="913"/>
    </location>
</feature>
<feature type="disulfide bond" evidence="17">
    <location>
        <begin position="366"/>
        <end position="381"/>
    </location>
</feature>
<feature type="disulfide bond" evidence="17">
    <location>
        <begin position="1130"/>
        <end position="1142"/>
    </location>
</feature>
<comment type="caution">
    <text evidence="15">Lacks conserved residue(s) required for the propagation of feature annotation.</text>
</comment>
<dbReference type="InterPro" id="IPR002172">
    <property type="entry name" value="LDrepeatLR_classA_rpt"/>
</dbReference>
<feature type="disulfide bond" evidence="15">
    <location>
        <begin position="4693"/>
        <end position="4702"/>
    </location>
</feature>
<feature type="disulfide bond" evidence="17">
    <location>
        <begin position="952"/>
        <end position="964"/>
    </location>
</feature>
<feature type="disulfide bond" evidence="17">
    <location>
        <begin position="564"/>
        <end position="579"/>
    </location>
</feature>
<feature type="disulfide bond" evidence="17">
    <location>
        <begin position="603"/>
        <end position="618"/>
    </location>
</feature>
<evidence type="ECO:0000259" key="24">
    <source>
        <dbReference type="PROSITE" id="PS50027"/>
    </source>
</evidence>
<feature type="disulfide bond" evidence="17">
    <location>
        <begin position="1046"/>
        <end position="1061"/>
    </location>
</feature>
<organism evidence="27 28">
    <name type="scientific">Hyalella azteca</name>
    <name type="common">Amphipod</name>
    <dbReference type="NCBI Taxonomy" id="294128"/>
    <lineage>
        <taxon>Eukaryota</taxon>
        <taxon>Metazoa</taxon>
        <taxon>Ecdysozoa</taxon>
        <taxon>Arthropoda</taxon>
        <taxon>Crustacea</taxon>
        <taxon>Multicrustacea</taxon>
        <taxon>Malacostraca</taxon>
        <taxon>Eumalacostraca</taxon>
        <taxon>Peracarida</taxon>
        <taxon>Amphipoda</taxon>
        <taxon>Senticaudata</taxon>
        <taxon>Talitrida</taxon>
        <taxon>Talitroidea</taxon>
        <taxon>Hyalellidae</taxon>
        <taxon>Hyalella</taxon>
    </lineage>
</organism>
<feature type="domain" description="Ig-like" evidence="25">
    <location>
        <begin position="3296"/>
        <end position="3379"/>
    </location>
</feature>
<dbReference type="GO" id="GO:0030154">
    <property type="term" value="P:cell differentiation"/>
    <property type="evidence" value="ECO:0007669"/>
    <property type="project" value="UniProtKB-ARBA"/>
</dbReference>
<evidence type="ECO:0000256" key="3">
    <source>
        <dbReference type="ARBA" id="ARBA00022525"/>
    </source>
</evidence>
<dbReference type="SMART" id="SM00192">
    <property type="entry name" value="LDLa"/>
    <property type="match status" value="38"/>
</dbReference>
<dbReference type="InterPro" id="IPR003599">
    <property type="entry name" value="Ig_sub"/>
</dbReference>
<dbReference type="InterPro" id="IPR000034">
    <property type="entry name" value="Laminin_IV"/>
</dbReference>
<accession>A0A979FYC0</accession>
<feature type="transmembrane region" description="Helical" evidence="20">
    <location>
        <begin position="4945"/>
        <end position="4965"/>
    </location>
</feature>
<evidence type="ECO:0000256" key="20">
    <source>
        <dbReference type="SAM" id="Phobius"/>
    </source>
</evidence>
<feature type="disulfide bond" evidence="17">
    <location>
        <begin position="806"/>
        <end position="824"/>
    </location>
</feature>
<feature type="domain" description="Ig-like" evidence="25">
    <location>
        <begin position="4123"/>
        <end position="4191"/>
    </location>
</feature>
<feature type="domain" description="Laminin G" evidence="22">
    <location>
        <begin position="4709"/>
        <end position="4887"/>
    </location>
</feature>
<dbReference type="Gene3D" id="2.10.25.10">
    <property type="entry name" value="Laminin"/>
    <property type="match status" value="8"/>
</dbReference>
<evidence type="ECO:0000259" key="26">
    <source>
        <dbReference type="PROSITE" id="PS51115"/>
    </source>
</evidence>
<evidence type="ECO:0000256" key="19">
    <source>
        <dbReference type="SAM" id="MobiDB-lite"/>
    </source>
</evidence>
<feature type="disulfide bond" evidence="17">
    <location>
        <begin position="818"/>
        <end position="833"/>
    </location>
</feature>
<feature type="disulfide bond" evidence="17">
    <location>
        <begin position="1214"/>
        <end position="1232"/>
    </location>
</feature>
<feature type="disulfide bond" evidence="17">
    <location>
        <begin position="191"/>
        <end position="203"/>
    </location>
</feature>
<dbReference type="Pfam" id="PF00008">
    <property type="entry name" value="EGF"/>
    <property type="match status" value="2"/>
</dbReference>
<dbReference type="InterPro" id="IPR001791">
    <property type="entry name" value="Laminin_G"/>
</dbReference>
<feature type="domain" description="Ig-like" evidence="25">
    <location>
        <begin position="4205"/>
        <end position="4280"/>
    </location>
</feature>
<keyword evidence="12" id="KW-0675">Receptor</keyword>
<feature type="disulfide bond" evidence="17">
    <location>
        <begin position="799"/>
        <end position="811"/>
    </location>
</feature>
<dbReference type="InterPro" id="IPR036179">
    <property type="entry name" value="Ig-like_dom_sf"/>
</dbReference>
<feature type="domain" description="EGF-like" evidence="23">
    <location>
        <begin position="4441"/>
        <end position="4476"/>
    </location>
</feature>
<feature type="disulfide bond" evidence="15">
    <location>
        <begin position="4410"/>
        <end position="4427"/>
    </location>
</feature>
<dbReference type="Proteomes" id="UP000694843">
    <property type="component" value="Unplaced"/>
</dbReference>
<dbReference type="GO" id="GO:0048513">
    <property type="term" value="P:animal organ development"/>
    <property type="evidence" value="ECO:0007669"/>
    <property type="project" value="UniProtKB-ARBA"/>
</dbReference>
<dbReference type="GO" id="GO:0005886">
    <property type="term" value="C:plasma membrane"/>
    <property type="evidence" value="ECO:0007669"/>
    <property type="project" value="TreeGrafter"/>
</dbReference>
<dbReference type="PRINTS" id="PR00261">
    <property type="entry name" value="LDLRECEPTOR"/>
</dbReference>
<dbReference type="CDD" id="cd00112">
    <property type="entry name" value="LDLa"/>
    <property type="match status" value="36"/>
</dbReference>
<dbReference type="SMART" id="SM00408">
    <property type="entry name" value="IGc2"/>
    <property type="match status" value="13"/>
</dbReference>
<feature type="disulfide bond" evidence="17">
    <location>
        <begin position="1034"/>
        <end position="1052"/>
    </location>
</feature>
<feature type="disulfide bond" evidence="15">
    <location>
        <begin position="4445"/>
        <end position="4455"/>
    </location>
</feature>
<feature type="disulfide bond" evidence="17">
    <location>
        <begin position="1149"/>
        <end position="1164"/>
    </location>
</feature>
<feature type="disulfide bond" evidence="17">
    <location>
        <begin position="584"/>
        <end position="596"/>
    </location>
</feature>
<comment type="subcellular location">
    <subcellularLocation>
        <location evidence="1">Membrane</location>
        <topology evidence="1">Single-pass membrane protein</topology>
    </subcellularLocation>
    <subcellularLocation>
        <location evidence="2">Secreted</location>
        <location evidence="2">Extracellular space</location>
        <location evidence="2">Extracellular matrix</location>
        <location evidence="2">Basement membrane</location>
    </subcellularLocation>
</comment>
<evidence type="ECO:0000256" key="8">
    <source>
        <dbReference type="ARBA" id="ARBA00022869"/>
    </source>
</evidence>
<feature type="disulfide bond" evidence="17">
    <location>
        <begin position="59"/>
        <end position="74"/>
    </location>
</feature>
<dbReference type="InterPro" id="IPR000742">
    <property type="entry name" value="EGF"/>
</dbReference>
<evidence type="ECO:0000256" key="5">
    <source>
        <dbReference type="ARBA" id="ARBA00022692"/>
    </source>
</evidence>
<dbReference type="Pfam" id="PF00053">
    <property type="entry name" value="EGF_laminin"/>
    <property type="match status" value="5"/>
</dbReference>
<evidence type="ECO:0000256" key="16">
    <source>
        <dbReference type="PROSITE-ProRule" id="PRU00122"/>
    </source>
</evidence>
<feature type="signal peptide" evidence="21">
    <location>
        <begin position="1"/>
        <end position="20"/>
    </location>
</feature>
<feature type="disulfide bond" evidence="17">
    <location>
        <begin position="769"/>
        <end position="787"/>
    </location>
</feature>
<feature type="disulfide bond" evidence="17">
    <location>
        <begin position="934"/>
        <end position="949"/>
    </location>
</feature>
<dbReference type="GeneID" id="108674300"/>
<keyword evidence="5 20" id="KW-0812">Transmembrane</keyword>
<dbReference type="PROSITE" id="PS51115">
    <property type="entry name" value="LAMININ_IVA"/>
    <property type="match status" value="3"/>
</dbReference>
<feature type="domain" description="Laminin IV type A" evidence="26">
    <location>
        <begin position="2332"/>
        <end position="2509"/>
    </location>
</feature>
<evidence type="ECO:0000256" key="11">
    <source>
        <dbReference type="ARBA" id="ARBA00023157"/>
    </source>
</evidence>
<dbReference type="GO" id="GO:0005604">
    <property type="term" value="C:basement membrane"/>
    <property type="evidence" value="ECO:0007669"/>
    <property type="project" value="UniProtKB-SubCell"/>
</dbReference>
<feature type="disulfide bond" evidence="17">
    <location>
        <begin position="1270"/>
        <end position="1285"/>
    </location>
</feature>
<evidence type="ECO:0000256" key="6">
    <source>
        <dbReference type="ARBA" id="ARBA00022729"/>
    </source>
</evidence>
<protein>
    <submittedName>
        <fullName evidence="28">Basement membrane-specific heparan sulfate proteoglycan core protein</fullName>
    </submittedName>
</protein>
<feature type="compositionally biased region" description="Pro residues" evidence="19">
    <location>
        <begin position="3764"/>
        <end position="3795"/>
    </location>
</feature>
<feature type="disulfide bond" evidence="17">
    <location>
        <begin position="76"/>
        <end position="88"/>
    </location>
</feature>
<feature type="disulfide bond" evidence="17">
    <location>
        <begin position="1785"/>
        <end position="1800"/>
    </location>
</feature>
<dbReference type="PROSITE" id="PS01248">
    <property type="entry name" value="EGF_LAM_1"/>
    <property type="match status" value="4"/>
</dbReference>
<evidence type="ECO:0000313" key="27">
    <source>
        <dbReference type="Proteomes" id="UP000694843"/>
    </source>
</evidence>
<feature type="disulfide bond" evidence="17">
    <location>
        <begin position="728"/>
        <end position="746"/>
    </location>
</feature>
<keyword evidence="3" id="KW-0964">Secreted</keyword>
<feature type="disulfide bond" evidence="17">
    <location>
        <begin position="198"/>
        <end position="216"/>
    </location>
</feature>
<keyword evidence="8" id="KW-0084">Basement membrane</keyword>
<dbReference type="InterPro" id="IPR013098">
    <property type="entry name" value="Ig_I-set"/>
</dbReference>
<dbReference type="Gene3D" id="4.10.400.10">
    <property type="entry name" value="Low-density Lipoprotein Receptor"/>
    <property type="match status" value="38"/>
</dbReference>
<feature type="disulfide bond" evidence="17">
    <location>
        <begin position="1226"/>
        <end position="1241"/>
    </location>
</feature>
<dbReference type="SUPFAM" id="SSF48726">
    <property type="entry name" value="Immunoglobulin"/>
    <property type="match status" value="13"/>
</dbReference>
<dbReference type="PROSITE" id="PS01186">
    <property type="entry name" value="EGF_2"/>
    <property type="match status" value="3"/>
</dbReference>
<feature type="disulfide bond" evidence="17">
    <location>
        <begin position="971"/>
        <end position="986"/>
    </location>
</feature>
<feature type="disulfide bond" evidence="17">
    <location>
        <begin position="1741"/>
        <end position="1756"/>
    </location>
</feature>
<dbReference type="FunFam" id="4.10.400.10:FF:000065">
    <property type="entry name" value="Transmembrane protease serine 7"/>
    <property type="match status" value="2"/>
</dbReference>
<evidence type="ECO:0000256" key="13">
    <source>
        <dbReference type="ARBA" id="ARBA00023180"/>
    </source>
</evidence>
<feature type="disulfide bond" evidence="17">
    <location>
        <begin position="1207"/>
        <end position="1219"/>
    </location>
</feature>
<feature type="disulfide bond" evidence="17">
    <location>
        <begin position="287"/>
        <end position="302"/>
    </location>
</feature>
<dbReference type="OrthoDB" id="10055367at2759"/>
<feature type="disulfide bond" evidence="17">
    <location>
        <begin position="1365"/>
        <end position="1380"/>
    </location>
</feature>
<dbReference type="CDD" id="cd00110">
    <property type="entry name" value="LamG"/>
    <property type="match status" value="3"/>
</dbReference>
<feature type="disulfide bond" evidence="17">
    <location>
        <begin position="740"/>
        <end position="755"/>
    </location>
</feature>
<dbReference type="Pfam" id="PF24973">
    <property type="entry name" value="EGF_LMN_ATRN"/>
    <property type="match status" value="1"/>
</dbReference>
<dbReference type="SMART" id="SM00281">
    <property type="entry name" value="LamB"/>
    <property type="match status" value="3"/>
</dbReference>
<dbReference type="InterPro" id="IPR036055">
    <property type="entry name" value="LDL_receptor-like_sf"/>
</dbReference>
<dbReference type="SUPFAM" id="SSF57424">
    <property type="entry name" value="LDL receptor-like module"/>
    <property type="match status" value="38"/>
</dbReference>
<dbReference type="InterPro" id="IPR000152">
    <property type="entry name" value="EGF-type_Asp/Asn_hydroxyl_site"/>
</dbReference>
<feature type="disulfide bond" evidence="17">
    <location>
        <begin position="1077"/>
        <end position="1095"/>
    </location>
</feature>